<keyword evidence="5" id="KW-0808">Transferase</keyword>
<evidence type="ECO:0000256" key="1">
    <source>
        <dbReference type="ARBA" id="ARBA00022741"/>
    </source>
</evidence>
<dbReference type="GO" id="GO:0004672">
    <property type="term" value="F:protein kinase activity"/>
    <property type="evidence" value="ECO:0007669"/>
    <property type="project" value="InterPro"/>
</dbReference>
<dbReference type="Gene3D" id="1.10.510.10">
    <property type="entry name" value="Transferase(Phosphotransferase) domain 1"/>
    <property type="match status" value="1"/>
</dbReference>
<dbReference type="InterPro" id="IPR016024">
    <property type="entry name" value="ARM-type_fold"/>
</dbReference>
<dbReference type="Proteomes" id="UP000001542">
    <property type="component" value="Unassembled WGS sequence"/>
</dbReference>
<evidence type="ECO:0000259" key="4">
    <source>
        <dbReference type="PROSITE" id="PS50011"/>
    </source>
</evidence>
<protein>
    <submittedName>
        <fullName evidence="5">TKL family protein kinase</fullName>
    </submittedName>
</protein>
<evidence type="ECO:0000256" key="3">
    <source>
        <dbReference type="PROSITE-ProRule" id="PRU10141"/>
    </source>
</evidence>
<keyword evidence="2 3" id="KW-0067">ATP-binding</keyword>
<dbReference type="PROSITE" id="PS50011">
    <property type="entry name" value="PROTEIN_KINASE_DOM"/>
    <property type="match status" value="1"/>
</dbReference>
<keyword evidence="1 3" id="KW-0547">Nucleotide-binding</keyword>
<dbReference type="RefSeq" id="XP_001582684.1">
    <property type="nucleotide sequence ID" value="XM_001582634.1"/>
</dbReference>
<reference evidence="5" key="2">
    <citation type="journal article" date="2007" name="Science">
        <title>Draft genome sequence of the sexually transmitted pathogen Trichomonas vaginalis.</title>
        <authorList>
            <person name="Carlton J.M."/>
            <person name="Hirt R.P."/>
            <person name="Silva J.C."/>
            <person name="Delcher A.L."/>
            <person name="Schatz M."/>
            <person name="Zhao Q."/>
            <person name="Wortman J.R."/>
            <person name="Bidwell S.L."/>
            <person name="Alsmark U.C.M."/>
            <person name="Besteiro S."/>
            <person name="Sicheritz-Ponten T."/>
            <person name="Noel C.J."/>
            <person name="Dacks J.B."/>
            <person name="Foster P.G."/>
            <person name="Simillion C."/>
            <person name="Van de Peer Y."/>
            <person name="Miranda-Saavedra D."/>
            <person name="Barton G.J."/>
            <person name="Westrop G.D."/>
            <person name="Mueller S."/>
            <person name="Dessi D."/>
            <person name="Fiori P.L."/>
            <person name="Ren Q."/>
            <person name="Paulsen I."/>
            <person name="Zhang H."/>
            <person name="Bastida-Corcuera F.D."/>
            <person name="Simoes-Barbosa A."/>
            <person name="Brown M.T."/>
            <person name="Hayes R.D."/>
            <person name="Mukherjee M."/>
            <person name="Okumura C.Y."/>
            <person name="Schneider R."/>
            <person name="Smith A.J."/>
            <person name="Vanacova S."/>
            <person name="Villalvazo M."/>
            <person name="Haas B.J."/>
            <person name="Pertea M."/>
            <person name="Feldblyum T.V."/>
            <person name="Utterback T.R."/>
            <person name="Shu C.L."/>
            <person name="Osoegawa K."/>
            <person name="de Jong P.J."/>
            <person name="Hrdy I."/>
            <person name="Horvathova L."/>
            <person name="Zubacova Z."/>
            <person name="Dolezal P."/>
            <person name="Malik S.B."/>
            <person name="Logsdon J.M. Jr."/>
            <person name="Henze K."/>
            <person name="Gupta A."/>
            <person name="Wang C.C."/>
            <person name="Dunne R.L."/>
            <person name="Upcroft J.A."/>
            <person name="Upcroft P."/>
            <person name="White O."/>
            <person name="Salzberg S.L."/>
            <person name="Tang P."/>
            <person name="Chiu C.-H."/>
            <person name="Lee Y.-S."/>
            <person name="Embley T.M."/>
            <person name="Coombs G.H."/>
            <person name="Mottram J.C."/>
            <person name="Tachezy J."/>
            <person name="Fraser-Liggett C.M."/>
            <person name="Johnson P.J."/>
        </authorList>
    </citation>
    <scope>NUCLEOTIDE SEQUENCE [LARGE SCALE GENOMIC DNA]</scope>
    <source>
        <strain evidence="5">G3</strain>
    </source>
</reference>
<accession>A2DCS4</accession>
<dbReference type="EMBL" id="DS113188">
    <property type="protein sequence ID" value="EAY21698.1"/>
    <property type="molecule type" value="Genomic_DNA"/>
</dbReference>
<dbReference type="VEuPathDB" id="TrichDB:TVAG_237240"/>
<dbReference type="STRING" id="5722.A2DCS4"/>
<dbReference type="InterPro" id="IPR000719">
    <property type="entry name" value="Prot_kinase_dom"/>
</dbReference>
<gene>
    <name evidence="5" type="ORF">TVAG_237240</name>
</gene>
<keyword evidence="5" id="KW-0418">Kinase</keyword>
<sequence length="965" mass="110841">MADLPLLNLIGDKPLLMKKEVRIPSMPKTERIFRKPRKQKDKSNIPEPVKRRRYSFSHLHIVEEKITNQRRKSIGSFSTFFSYLPKPVDNSTTLATKSAETFLYESLYRLIMQHMPFVRQISDFIFSQLIGKGGFGQVWLANDLKTGKLVAIKELFAEKLVGKNLVNFVREVVTMAKSHNRFILPFVGFTVDKPYSIITEYMPNSALNIHLFKELNSKVPVFSGTHLTMIAIGIIHAIRHLHSIKIVHRDIKAANILLDHHFLPKLCDFGISRICKPRKFMSDHVGTPAYMAPEILNTNNYDFKVDIYSYGMLLFHMIEKRIPFSKVDVNTIFNDTSKGKRPTLTRKNSQSIIDLMNLCWSQNPNGRPSAVKIYQMFASGQVAFEGTDPEVISKFTTMLDNEQEAKKKAGKTNVNFLITKTERQIIMNLENKLRSSIKKDQMKLTLGFPIDEFHFEQDLVLSRNEAEKQPTQEELDKEFQEIKAEIPQIDQKVQLRDVIKNYRDPNFKSTVTEIFNSISPEKFEPVYVELAKIISECNDEDIIIFILAGFNKLIQRNSKFIKTLNRYHFYSLIPVTSDELKKSSLYLIGTVFRVDPSAVGSTMFRALGTLLRSMPRPTLYLFASFIPNYSKCSNPDPVLDFLLNYAREYINTQNGTLFLKITYMLSQIETFYKYRRDEILTIISAYTRSQIPVTCKKAFVAYYHLRKNDDPIPFDAIITRLKSNDCIKECIQLLSTCNNPPQSRLLYKTIGDKCNNPDMALVVLKYATLSKENKSLIAKITKWMNFANSSTLKLFLYLFSHYNLRYYLLHARLFPTFLTKCMTMLLEESSACLGPVLRRANLNQEFINNLADSLFFDALCNALKSAYQAKNSKTIKGVLLILDTCAQAGYAPQFNLFLDMMALFLKTSSELTKPAALIFVTLSSHKKMAGHFKKSPPLVKYFEVLLKNDSMSKPASIFLSNVKNS</sequence>
<dbReference type="InterPro" id="IPR011009">
    <property type="entry name" value="Kinase-like_dom_sf"/>
</dbReference>
<name>A2DCS4_TRIV3</name>
<feature type="binding site" evidence="3">
    <location>
        <position position="163"/>
    </location>
    <ligand>
        <name>ATP</name>
        <dbReference type="ChEBI" id="CHEBI:30616"/>
    </ligand>
</feature>
<dbReference type="KEGG" id="tva:5467246"/>
<evidence type="ECO:0000313" key="6">
    <source>
        <dbReference type="Proteomes" id="UP000001542"/>
    </source>
</evidence>
<dbReference type="PROSITE" id="PS00108">
    <property type="entry name" value="PROTEIN_KINASE_ST"/>
    <property type="match status" value="1"/>
</dbReference>
<dbReference type="InterPro" id="IPR008271">
    <property type="entry name" value="Ser/Thr_kinase_AS"/>
</dbReference>
<organism evidence="5 6">
    <name type="scientific">Trichomonas vaginalis (strain ATCC PRA-98 / G3)</name>
    <dbReference type="NCBI Taxonomy" id="412133"/>
    <lineage>
        <taxon>Eukaryota</taxon>
        <taxon>Metamonada</taxon>
        <taxon>Parabasalia</taxon>
        <taxon>Trichomonadida</taxon>
        <taxon>Trichomonadidae</taxon>
        <taxon>Trichomonas</taxon>
    </lineage>
</organism>
<dbReference type="eggNOG" id="KOG0192">
    <property type="taxonomic scope" value="Eukaryota"/>
</dbReference>
<dbReference type="SUPFAM" id="SSF56112">
    <property type="entry name" value="Protein kinase-like (PK-like)"/>
    <property type="match status" value="1"/>
</dbReference>
<dbReference type="OrthoDB" id="4062651at2759"/>
<dbReference type="InterPro" id="IPR017441">
    <property type="entry name" value="Protein_kinase_ATP_BS"/>
</dbReference>
<proteinExistence type="predicted"/>
<evidence type="ECO:0000256" key="2">
    <source>
        <dbReference type="ARBA" id="ARBA00022840"/>
    </source>
</evidence>
<dbReference type="PANTHER" id="PTHR44329">
    <property type="entry name" value="SERINE/THREONINE-PROTEIN KINASE TNNI3K-RELATED"/>
    <property type="match status" value="1"/>
</dbReference>
<dbReference type="InterPro" id="IPR051681">
    <property type="entry name" value="Ser/Thr_Kinases-Pseudokinases"/>
</dbReference>
<keyword evidence="6" id="KW-1185">Reference proteome</keyword>
<evidence type="ECO:0000313" key="5">
    <source>
        <dbReference type="EMBL" id="EAY21698.1"/>
    </source>
</evidence>
<dbReference type="SMR" id="A2DCS4"/>
<dbReference type="SUPFAM" id="SSF48371">
    <property type="entry name" value="ARM repeat"/>
    <property type="match status" value="1"/>
</dbReference>
<dbReference type="AlphaFoldDB" id="A2DCS4"/>
<dbReference type="PROSITE" id="PS00107">
    <property type="entry name" value="PROTEIN_KINASE_ATP"/>
    <property type="match status" value="1"/>
</dbReference>
<dbReference type="InParanoid" id="A2DCS4"/>
<dbReference type="VEuPathDB" id="TrichDB:TVAGG3_0607040"/>
<dbReference type="SMART" id="SM00220">
    <property type="entry name" value="S_TKc"/>
    <property type="match status" value="1"/>
</dbReference>
<dbReference type="Pfam" id="PF00069">
    <property type="entry name" value="Pkinase"/>
    <property type="match status" value="1"/>
</dbReference>
<feature type="domain" description="Protein kinase" evidence="4">
    <location>
        <begin position="124"/>
        <end position="384"/>
    </location>
</feature>
<reference evidence="5" key="1">
    <citation type="submission" date="2006-10" db="EMBL/GenBank/DDBJ databases">
        <authorList>
            <person name="Amadeo P."/>
            <person name="Zhao Q."/>
            <person name="Wortman J."/>
            <person name="Fraser-Liggett C."/>
            <person name="Carlton J."/>
        </authorList>
    </citation>
    <scope>NUCLEOTIDE SEQUENCE</scope>
    <source>
        <strain evidence="5">G3</strain>
    </source>
</reference>
<dbReference type="PANTHER" id="PTHR44329:SF298">
    <property type="entry name" value="MIXED LINEAGE KINASE DOMAIN-LIKE PROTEIN"/>
    <property type="match status" value="1"/>
</dbReference>
<dbReference type="GO" id="GO:0005524">
    <property type="term" value="F:ATP binding"/>
    <property type="evidence" value="ECO:0007669"/>
    <property type="project" value="UniProtKB-UniRule"/>
</dbReference>